<sequence>MPKKGCSLARNYKKTLQRTNLACFSNTKWLRFSCKSSFGNADIRKRTYLFTRSKTAPITNQEVNKQTNFRKTKVCDSWALCIGGPRGQYEIVLKCSAGKKIQKGKEKTLDPSLSYHSSLDFR</sequence>
<reference evidence="2" key="1">
    <citation type="submission" date="2020-12" db="EMBL/GenBank/DDBJ databases">
        <title>WGS assembly of Carya illinoinensis cv. Pawnee.</title>
        <authorList>
            <person name="Platts A."/>
            <person name="Shu S."/>
            <person name="Wright S."/>
            <person name="Barry K."/>
            <person name="Edger P."/>
            <person name="Pires J.C."/>
            <person name="Schmutz J."/>
        </authorList>
    </citation>
    <scope>NUCLEOTIDE SEQUENCE</scope>
    <source>
        <tissue evidence="2">Leaf</tissue>
    </source>
</reference>
<evidence type="ECO:0000313" key="2">
    <source>
        <dbReference type="EMBL" id="KAG6627942.1"/>
    </source>
</evidence>
<dbReference type="AlphaFoldDB" id="A0A8T1NDK0"/>
<gene>
    <name evidence="2" type="ORF">CIPAW_15G165200</name>
</gene>
<organism evidence="2 3">
    <name type="scientific">Carya illinoinensis</name>
    <name type="common">Pecan</name>
    <dbReference type="NCBI Taxonomy" id="32201"/>
    <lineage>
        <taxon>Eukaryota</taxon>
        <taxon>Viridiplantae</taxon>
        <taxon>Streptophyta</taxon>
        <taxon>Embryophyta</taxon>
        <taxon>Tracheophyta</taxon>
        <taxon>Spermatophyta</taxon>
        <taxon>Magnoliopsida</taxon>
        <taxon>eudicotyledons</taxon>
        <taxon>Gunneridae</taxon>
        <taxon>Pentapetalae</taxon>
        <taxon>rosids</taxon>
        <taxon>fabids</taxon>
        <taxon>Fagales</taxon>
        <taxon>Juglandaceae</taxon>
        <taxon>Carya</taxon>
    </lineage>
</organism>
<dbReference type="EMBL" id="CM031823">
    <property type="protein sequence ID" value="KAG6627942.1"/>
    <property type="molecule type" value="Genomic_DNA"/>
</dbReference>
<protein>
    <submittedName>
        <fullName evidence="2">Uncharacterized protein</fullName>
    </submittedName>
</protein>
<name>A0A8T1NDK0_CARIL</name>
<feature type="region of interest" description="Disordered" evidence="1">
    <location>
        <begin position="100"/>
        <end position="122"/>
    </location>
</feature>
<evidence type="ECO:0000256" key="1">
    <source>
        <dbReference type="SAM" id="MobiDB-lite"/>
    </source>
</evidence>
<evidence type="ECO:0000313" key="3">
    <source>
        <dbReference type="Proteomes" id="UP000811609"/>
    </source>
</evidence>
<comment type="caution">
    <text evidence="2">The sequence shown here is derived from an EMBL/GenBank/DDBJ whole genome shotgun (WGS) entry which is preliminary data.</text>
</comment>
<accession>A0A8T1NDK0</accession>
<proteinExistence type="predicted"/>
<dbReference type="Proteomes" id="UP000811609">
    <property type="component" value="Chromosome 15"/>
</dbReference>
<keyword evidence="3" id="KW-1185">Reference proteome</keyword>